<feature type="domain" description="Dynein heavy chain region D6 P-loop" evidence="4">
    <location>
        <begin position="3820"/>
        <end position="3929"/>
    </location>
</feature>
<feature type="region of interest" description="Disordered" evidence="3">
    <location>
        <begin position="40"/>
        <end position="71"/>
    </location>
</feature>
<sequence length="4439" mass="492013">MTTAAGIMALWQYRLSQNPYTNSALMEAGGVWEMRQEIESHEQNHEPSRWSNAAQTAWAEELEEDEESSMAPEAALLDPGYLKAEEEISRAYLELALLVGDHKPPLPPPPPALPKAAAELSPKQPIATEKGAARKQRAASATSARAKQKETKKYFAALPSSRISSRPHSAVALNARISPYDPEAVTRILQEDDAQRKSLAVPATPVIMKIGAPQPGTKAWRAPGQESLPGSRATSARTRVRSRPSSALVGAAAAAGPLPRAQSARVQSSTTAAGMSGHRPQSGKPRVLGRPRTAGPQLSPTPVEQVADSSFRPARPRTAAATLDRQLMDRDSQPSRSQTRPKTAGPTVPRTQPSPHPLFSRTKHMQASHIEPGPEQSLLDSSFRDPYKILRDGNTVTTIPLDAFDDPEFETKTPWEWLDIGPTRGLPSTIAYSRYFRYTRETTYATWSWQRCSVLAYDAATSLYLIEWHPSGPQKLVKRLNLLFEDEDRERFYKRIEYAILQRARVLEDRKYADEVALAADETVPSLPRMFKKNIVTRVGRTIRADELLTVEKCMLDAEADFLFTMKRAQREFSNGTADAKLDSLTQKAHSWVRIAIEASCADDPHGQLLNHVAAATADLSAYMFHANTAVQPAIVAVLAALHQVLSESELFFRADFGLSLAFQTFVERVETNTGWVAARLAFDWPRRVCEVIHRTLGEVFNFHEKVKSVYYASRLSAFCRLVDSIMESQLTAVVQNGYINALKLFSIEVHYQEASMGDPRSCRVICPSTEQIPVLFTLQLAFVGSDGKTIGIGRSSPNPGAHVVLTPPFGTIEETLSGLLVLPASKTTGSISRIEARAMTSLYFDPAHLHSAIDQGLTADGWTAVLGVLRQSYTGINALVSEYAAYDFLLRESVEDILPTAPAQLDLDVLRAALTRYRAASKHIPHISLASVAHPPFNISCTHIQKVLEAKTHDAIALFTTHLSEQLAERCEDLTAAYKGLHGQIVADPGQDAVSLNVLQVAVDSCMAQVQYHNSQLDDLQALWQVLYDFEIPLSDEINELYWSTCAWPVKLEAEIGRATDRMVDAQQQIVSQLEIDREFVLSSLTAYIVEIQRLAQISNIDIGADVLASVRYLRERIERVKKLGRSIPAREQLIRIQRTSLQLLEDTEMSFLPHEDLWTLVQDARKNIAQWLDTFFTDLNGPTVSATVARWKKTVERLQTVLIPWDGPRRVLCKLAEEISEFDRFTGVIASLRNPALKEKHWLEMSKLVGLTLQDITGLTLRQTMELDLELVQDILAEISREASSELAVETQLQDLFAELSTHSFIVSPYVTEDLSTISNFPSAVAVFDDLLVRSTKLAASTSDAEGPIATRLDAWIKRLQHAQSTLDAWQSLQEFFVRLYPLLALAGDSTHLRREQQENFNAITKIVNILTDVLAKNTRFSVLLLRADLHEMITGAKGRVDVVFEGVARLMDAKRVSFPRFYFLTNEQILEMYAALPDVKKLDPLLKLCFDGVQSLELVEEPNDNAYSLKDPSSTRSSVTRSSVAQSQSALDRSSPLTAETPVSAKAHFQLSKSCDIRIVAVTSLDGQTLQLNAPVLVTPALEEWLGRLESELRSTLKASLIAAAPPDTRKFVIRPAIAALPAQVVTLAGHVIWSRTLSHRPHEPGSPIPKHMAVSLTECMALLQTELSPARRIAVEQLITVLLYTMETLRLPPEDASSRFRCSLVDGNLDLHIMNHTIPYGYEFGNTPRLPSGTESNRAMGYMVNMLKFSACPVLSGHDSAATLRDLASITGTRCIMLDCASTWHPGALGRTLCGLLATGAWLCFANLNATDLSIVNTISHQVGITSRAHNAAVKSRIQTLSHEGRDFPVMKTAAVFATCSHFTGAKQADLPVTFRQLFRPIELGSPDPRAILQTALQIRGYHNAAVLANKVALFLSNASSLLALRGYGFGSLRSFVHMAGALKTATPTAKPSTEADLVVEACNHAWAPQLRANDVDIFNELLRLVFDRANRPVRHVEFQATIDDEAQKLGLGVNPYLVTKMLEIYDGLCTGEKVVIVGDAMSGKTCALRILRAALKALNPSSEIQMKHVHFSAVSDNQLMGAVASATGLLAQGILPRLIREAAHNFANNEPAGSSWIVLDGCVTPLLLQNLDALEAGTTSYTSTGDAHHISPWTRLIVETDSLATINPGMLAGLHIVYMDAEASPVSDHKQMLDLGLTQRLSEYKEYHSILRIAQHIFLLPLLDFRKQHFQRSSTGVPAVMSNAVITSNAFTLFACLVDEETRQNFQRFTIAEQRCWILATYLFALIWIVGSFPDKFTRAAFDTYVRTTLLDGANLAALSAVGVGADSLRPLLDWRGMTIYDCYFDPRLFVWTPWSRLSTERDVAVEQVDRSADFTPTADATRIAYFVQLLVPRGYRPMIVGKPNTGKTVSMANALNARNLPQYTGQAIRLSHAVERSAQAFHALIRSGLVEKRKGTFGCLTGKQAILFVDDVNQFAYDSAGQKIAAELTRALLEGSGWYSGNEWVGIEDLCMVAAYTSRTEAESLAPARLLRHFIALAIDDDVHAKSVEILLPVLSDQLLDTAGPTSLAVNLITATSKFLQLLQNRFRPTTVNPQYRFGLGNAINVLKTVLETPDKSLCTNVISVWGDAIHRNFRDALAAIDFPIYDAEFKTLVATEFPGIRYTEVFVGDEHPVYVPDQSNIRYWTPVANFSAYCGDVSAKTMSADAKLGRASYPDAVRTALSICHNIRMGRPSLLLGGAVFGGTLHAQLAAFILGYTYATYEGEVTMRAKVVSTLRAAITTWKPAVLALSFASDISYADIMSYIKRGAAAFIEELLDDTLVRALHAKAKNENAPELVTRADLLCALLDHARTHLHIVVAAGSDNVGTCWIRDADFAAFVQTCACICLPAPSVAMISHLLAMRIPKGLQLPHADSIARILQKMSESDVSGGCLLTTVASLCDLYLQKHQTLQEQMTEVKVAIKKVKAAFRLIDEAEESYKTWTTRVEETNKHTSDFTKSLEDERDNLEKLKIEVSRDAVILIKLRDQLKEVRDEINAALKAVEPTYHAARVAAEGLSKAELYEVKSMMNPSPAIMLLAETLVTLLRFEVRPQETLWDATQRLFSDRIHTLIANVDTTAISTEQAICAQKCIESEEASPAVLYRTSRPLGVLSEWIQAVTSYHSATIQLQPQRQLAETLQRRINDKERAVTQGKAQQTALELKLSGMRLLYDGKIKHKDSVIAQHKAAERKNTEMSALRGTLTVIRDLCVAEADEMSLKNNGLITEAVLAAGSIGYSSGCSEEMRRSRIDSWLIMLAQEGLPTRRLQQGAFSLCNFICNDKIADLFVSWGLLPDRLTCDNAFIAKNTVRHPIVADPHFRFEQWLRVSERARTVTVVDALDITEFLEDALIKTMRQGTPLLVKLRTAHMNPSLWSTVSRHSESSGMRFVTRKGEQIVANDGFRLYFVLHQSATVLPEAWRHCFHLINNEIQQSTMKEYVIDAISESGHRNLKQEHRAVIQDSNSRKTTGLSLSRKAKEFVKDMDLADSEFFGSQLCANILTMEEQLQAVKNIPPSVRETYEELQVQMNWLAEIAESTAKLCYIAIRTTMITEDMKVCFDSILDACRSCLSRIPVENSTDFIIARRELVKSLVTALGADGATPESRLLLGVLLAHELASCEGDANAGFVITSEQLHFILKGAEPSGIADKIPRNPASQWLSDSHWQKIVSLGTANPLFKRERLVADFARFANRTPSNSGGANDSFEDVFRASEPWKASFPAKWNTCLTFADRLLLISCIRPDIIGRGLEDYCAKILGDRILDGDASAPIDKWEVEKPTVPLLHLDARCDDPALLIRSMVGKKNHNLTTLALGVDLPLKTMTDLLEQAMEKGRWVLVYADYATLEQWSALESVFSQPERCHKQFRVWICSASSSYIPPKLEQRSVKLSDGYEIKRRLQVCRAVLDEHSNPYEFKHHTVYREVLLKLVYFHCVIYLRLALSWSDFNVDLREEQGNLAYAVRMLRSTFARAKNERSAAKKVAGIVDAIYGCQLWRSADRDLMNIIFSEVMNSELQAGTPTLTSIRPMYDAVQKGDVVAYALAVRNIPSSTFATVQATILGPVATAYSNIDRSNRVLELLRTYNGIEKAISRPRSDLADLTNAVLGRLVQTTSSTILDPNADHSVADAEFGSASARSGVDNLLADNVRCYRHFLKHLIRELKRLSAQLCNQAEPDLGCERVLESLRKGRVPSSWKLEHRYPASTLHLDAWIENLVARLSYVKHWYSLRLGDVDHPARDMIVHDISKVWAPQALLQVLLNGPSPSFRETESPGQLEGLVVSAKQSSLPDVGGYVSGLHLVGAAWDKGLPGLRDPRPGDLYAEIPCFWVQPSSRANISMSSKRNVFKVQCPVYVYKPQVDEDPDSQIPLAELCAGNIELPAEFPRSIIRNGAFLSCQVPTER</sequence>
<dbReference type="Gene3D" id="1.20.920.20">
    <property type="match status" value="1"/>
</dbReference>
<dbReference type="InterPro" id="IPR013602">
    <property type="entry name" value="Dynein_heavy_linker"/>
</dbReference>
<feature type="region of interest" description="Disordered" evidence="3">
    <location>
        <begin position="128"/>
        <end position="148"/>
    </location>
</feature>
<name>A0AAD5TPI3_9FUNG</name>
<dbReference type="Gene3D" id="1.10.8.710">
    <property type="match status" value="1"/>
</dbReference>
<feature type="compositionally biased region" description="Low complexity" evidence="3">
    <location>
        <begin position="1517"/>
        <end position="1533"/>
    </location>
</feature>
<comment type="caution">
    <text evidence="10">The sequence shown here is derived from an EMBL/GenBank/DDBJ whole genome shotgun (WGS) entry which is preliminary data.</text>
</comment>
<dbReference type="GO" id="GO:0007018">
    <property type="term" value="P:microtubule-based movement"/>
    <property type="evidence" value="ECO:0007669"/>
    <property type="project" value="InterPro"/>
</dbReference>
<feature type="domain" description="Dynein heavy chain AAA 5 extension" evidence="8">
    <location>
        <begin position="2226"/>
        <end position="2361"/>
    </location>
</feature>
<dbReference type="Gene3D" id="3.40.50.300">
    <property type="entry name" value="P-loop containing nucleotide triphosphate hydrolases"/>
    <property type="match status" value="5"/>
</dbReference>
<dbReference type="Gene3D" id="1.20.140.100">
    <property type="entry name" value="Dynein heavy chain, N-terminal domain 2"/>
    <property type="match status" value="1"/>
</dbReference>
<evidence type="ECO:0000313" key="10">
    <source>
        <dbReference type="EMBL" id="KAJ3178187.1"/>
    </source>
</evidence>
<keyword evidence="2" id="KW-0175">Coiled coil</keyword>
<evidence type="ECO:0000256" key="3">
    <source>
        <dbReference type="SAM" id="MobiDB-lite"/>
    </source>
</evidence>
<dbReference type="Gene3D" id="1.20.920.30">
    <property type="match status" value="1"/>
</dbReference>
<evidence type="ECO:0000259" key="8">
    <source>
        <dbReference type="Pfam" id="PF17852"/>
    </source>
</evidence>
<feature type="region of interest" description="Disordered" evidence="3">
    <location>
        <begin position="1510"/>
        <end position="1540"/>
    </location>
</feature>
<feature type="domain" description="Dynein heavy chain C-terminal" evidence="9">
    <location>
        <begin position="4172"/>
        <end position="4393"/>
    </location>
</feature>
<evidence type="ECO:0000259" key="4">
    <source>
        <dbReference type="Pfam" id="PF03028"/>
    </source>
</evidence>
<dbReference type="InterPro" id="IPR035706">
    <property type="entry name" value="AAA_9"/>
</dbReference>
<evidence type="ECO:0000313" key="11">
    <source>
        <dbReference type="Proteomes" id="UP001212152"/>
    </source>
</evidence>
<feature type="domain" description="Dynein heavy chain hydrolytic ATP-binding dynein motor region" evidence="6">
    <location>
        <begin position="1765"/>
        <end position="2050"/>
    </location>
</feature>
<dbReference type="InterPro" id="IPR042228">
    <property type="entry name" value="Dynein_linker_3"/>
</dbReference>
<proteinExistence type="predicted"/>
<feature type="region of interest" description="Disordered" evidence="3">
    <location>
        <begin position="209"/>
        <end position="356"/>
    </location>
</feature>
<dbReference type="InterPro" id="IPR027417">
    <property type="entry name" value="P-loop_NTPase"/>
</dbReference>
<dbReference type="Proteomes" id="UP001212152">
    <property type="component" value="Unassembled WGS sequence"/>
</dbReference>
<dbReference type="GO" id="GO:0045505">
    <property type="term" value="F:dynein intermediate chain binding"/>
    <property type="evidence" value="ECO:0007669"/>
    <property type="project" value="InterPro"/>
</dbReference>
<dbReference type="EMBL" id="JADGJQ010000028">
    <property type="protein sequence ID" value="KAJ3178187.1"/>
    <property type="molecule type" value="Genomic_DNA"/>
</dbReference>
<dbReference type="GO" id="GO:0030286">
    <property type="term" value="C:dynein complex"/>
    <property type="evidence" value="ECO:0007669"/>
    <property type="project" value="InterPro"/>
</dbReference>
<dbReference type="InterPro" id="IPR042222">
    <property type="entry name" value="Dynein_2_N"/>
</dbReference>
<dbReference type="Pfam" id="PF12774">
    <property type="entry name" value="AAA_6"/>
    <property type="match status" value="1"/>
</dbReference>
<protein>
    <submittedName>
        <fullName evidence="10">Uncharacterized protein</fullName>
    </submittedName>
</protein>
<dbReference type="Pfam" id="PF03028">
    <property type="entry name" value="Dynein_heavy"/>
    <property type="match status" value="1"/>
</dbReference>
<dbReference type="InterPro" id="IPR043157">
    <property type="entry name" value="Dynein_AAA1S"/>
</dbReference>
<organism evidence="10 11">
    <name type="scientific">Geranomyces variabilis</name>
    <dbReference type="NCBI Taxonomy" id="109894"/>
    <lineage>
        <taxon>Eukaryota</taxon>
        <taxon>Fungi</taxon>
        <taxon>Fungi incertae sedis</taxon>
        <taxon>Chytridiomycota</taxon>
        <taxon>Chytridiomycota incertae sedis</taxon>
        <taxon>Chytridiomycetes</taxon>
        <taxon>Spizellomycetales</taxon>
        <taxon>Powellomycetaceae</taxon>
        <taxon>Geranomyces</taxon>
    </lineage>
</organism>
<evidence type="ECO:0000259" key="7">
    <source>
        <dbReference type="Pfam" id="PF12781"/>
    </source>
</evidence>
<dbReference type="Pfam" id="PF12781">
    <property type="entry name" value="AAA_9"/>
    <property type="match status" value="1"/>
</dbReference>
<feature type="compositionally biased region" description="Low complexity" evidence="3">
    <location>
        <begin position="231"/>
        <end position="264"/>
    </location>
</feature>
<dbReference type="GO" id="GO:0005524">
    <property type="term" value="F:ATP binding"/>
    <property type="evidence" value="ECO:0007669"/>
    <property type="project" value="InterPro"/>
</dbReference>
<feature type="domain" description="Dynein heavy chain linker" evidence="5">
    <location>
        <begin position="1147"/>
        <end position="1604"/>
    </location>
</feature>
<keyword evidence="11" id="KW-1185">Reference proteome</keyword>
<dbReference type="Pfam" id="PF12775">
    <property type="entry name" value="AAA_7"/>
    <property type="match status" value="1"/>
</dbReference>
<feature type="domain" description="Dynein heavy chain ATP-binding dynein motor region" evidence="7">
    <location>
        <begin position="3334"/>
        <end position="3512"/>
    </location>
</feature>
<feature type="coiled-coil region" evidence="2">
    <location>
        <begin position="2978"/>
        <end position="3047"/>
    </location>
</feature>
<dbReference type="InterPro" id="IPR026983">
    <property type="entry name" value="DHC"/>
</dbReference>
<dbReference type="Gene3D" id="1.10.472.130">
    <property type="match status" value="1"/>
</dbReference>
<evidence type="ECO:0000256" key="1">
    <source>
        <dbReference type="ARBA" id="ARBA00011655"/>
    </source>
</evidence>
<evidence type="ECO:0000259" key="6">
    <source>
        <dbReference type="Pfam" id="PF12774"/>
    </source>
</evidence>
<evidence type="ECO:0000259" key="5">
    <source>
        <dbReference type="Pfam" id="PF08393"/>
    </source>
</evidence>
<dbReference type="Gene3D" id="1.10.287.2620">
    <property type="match status" value="1"/>
</dbReference>
<dbReference type="Gene3D" id="1.20.1270.280">
    <property type="match status" value="1"/>
</dbReference>
<dbReference type="Gene3D" id="3.20.180.20">
    <property type="entry name" value="Dynein heavy chain, N-terminal domain 2"/>
    <property type="match status" value="1"/>
</dbReference>
<dbReference type="Pfam" id="PF17852">
    <property type="entry name" value="Dynein_AAA_lid"/>
    <property type="match status" value="1"/>
</dbReference>
<dbReference type="InterPro" id="IPR041466">
    <property type="entry name" value="Dynein_AAA5_ext"/>
</dbReference>
<dbReference type="InterPro" id="IPR035699">
    <property type="entry name" value="AAA_6"/>
</dbReference>
<dbReference type="InterPro" id="IPR004273">
    <property type="entry name" value="Dynein_heavy_D6_P-loop"/>
</dbReference>
<dbReference type="GO" id="GO:0008569">
    <property type="term" value="F:minus-end-directed microtubule motor activity"/>
    <property type="evidence" value="ECO:0007669"/>
    <property type="project" value="InterPro"/>
</dbReference>
<dbReference type="PANTHER" id="PTHR45703:SF36">
    <property type="entry name" value="DYNEIN HEAVY CHAIN, CYTOPLASMIC"/>
    <property type="match status" value="1"/>
</dbReference>
<evidence type="ECO:0000256" key="2">
    <source>
        <dbReference type="SAM" id="Coils"/>
    </source>
</evidence>
<dbReference type="Pfam" id="PF18199">
    <property type="entry name" value="Dynein_C"/>
    <property type="match status" value="1"/>
</dbReference>
<feature type="compositionally biased region" description="Low complexity" evidence="3">
    <location>
        <begin position="312"/>
        <end position="322"/>
    </location>
</feature>
<evidence type="ECO:0000259" key="9">
    <source>
        <dbReference type="Pfam" id="PF18199"/>
    </source>
</evidence>
<dbReference type="InterPro" id="IPR041228">
    <property type="entry name" value="Dynein_C"/>
</dbReference>
<accession>A0AAD5TPI3</accession>
<gene>
    <name evidence="10" type="ORF">HDU87_003739</name>
</gene>
<comment type="subunit">
    <text evidence="1">Consists of at least two heavy chains and a number of intermediate and light chains.</text>
</comment>
<dbReference type="GO" id="GO:0051959">
    <property type="term" value="F:dynein light intermediate chain binding"/>
    <property type="evidence" value="ECO:0007669"/>
    <property type="project" value="InterPro"/>
</dbReference>
<reference evidence="10" key="1">
    <citation type="submission" date="2020-05" db="EMBL/GenBank/DDBJ databases">
        <title>Phylogenomic resolution of chytrid fungi.</title>
        <authorList>
            <person name="Stajich J.E."/>
            <person name="Amses K."/>
            <person name="Simmons R."/>
            <person name="Seto K."/>
            <person name="Myers J."/>
            <person name="Bonds A."/>
            <person name="Quandt C.A."/>
            <person name="Barry K."/>
            <person name="Liu P."/>
            <person name="Grigoriev I."/>
            <person name="Longcore J.E."/>
            <person name="James T.Y."/>
        </authorList>
    </citation>
    <scope>NUCLEOTIDE SEQUENCE</scope>
    <source>
        <strain evidence="10">JEL0379</strain>
    </source>
</reference>
<dbReference type="PANTHER" id="PTHR45703">
    <property type="entry name" value="DYNEIN HEAVY CHAIN"/>
    <property type="match status" value="1"/>
</dbReference>
<dbReference type="Pfam" id="PF08393">
    <property type="entry name" value="DHC_N2"/>
    <property type="match status" value="1"/>
</dbReference>